<dbReference type="PANTHER" id="PTHR33798">
    <property type="entry name" value="FLAVOPROTEIN OXYGENASE"/>
    <property type="match status" value="1"/>
</dbReference>
<dbReference type="STRING" id="58919.A0A316Z9C5"/>
<dbReference type="GO" id="GO:0010181">
    <property type="term" value="F:FMN binding"/>
    <property type="evidence" value="ECO:0007669"/>
    <property type="project" value="InterPro"/>
</dbReference>
<evidence type="ECO:0000313" key="7">
    <source>
        <dbReference type="EMBL" id="PWN97588.1"/>
    </source>
</evidence>
<dbReference type="SUPFAM" id="SSF50475">
    <property type="entry name" value="FMN-binding split barrel"/>
    <property type="match status" value="1"/>
</dbReference>
<sequence>MSSTAARVDPDVANKDGSRPAFEPSPFSRTAPPDAEWVPGRGLNAHPEAGRFAFTDQTSFRSVHVGKTKIAPAAMYKLMLGGIAPRPIALCGTLSPDGVPNLAPISWFQMVSHNPPLVMISFGGDSARRKDSERNLKESGVFCISSSSEPFVEALNSASVDAPRGVSEFFYSHLTPVLGDVVKAPRVGESPFSMECEVDFTREWNNAEGQHTTTMVVGRVKALHMREDCLTPEGTLDPAKTLPVSRMGGLTYGRSTTGFDLSRPKWEETQNTPEVQAALKEERWGSSTSKVAESWP</sequence>
<dbReference type="Pfam" id="PF01613">
    <property type="entry name" value="Flavin_Reduct"/>
    <property type="match status" value="1"/>
</dbReference>
<comment type="cofactor">
    <cofactor evidence="1">
        <name>FMN</name>
        <dbReference type="ChEBI" id="CHEBI:58210"/>
    </cofactor>
</comment>
<dbReference type="SMART" id="SM00903">
    <property type="entry name" value="Flavin_Reduct"/>
    <property type="match status" value="1"/>
</dbReference>
<evidence type="ECO:0000256" key="5">
    <source>
        <dbReference type="SAM" id="MobiDB-lite"/>
    </source>
</evidence>
<protein>
    <recommendedName>
        <fullName evidence="6">Flavin reductase like domain-containing protein</fullName>
    </recommendedName>
</protein>
<name>A0A316Z9C5_9BASI</name>
<feature type="compositionally biased region" description="Basic and acidic residues" evidence="5">
    <location>
        <begin position="8"/>
        <end position="18"/>
    </location>
</feature>
<evidence type="ECO:0000256" key="2">
    <source>
        <dbReference type="ARBA" id="ARBA00022630"/>
    </source>
</evidence>
<evidence type="ECO:0000313" key="8">
    <source>
        <dbReference type="Proteomes" id="UP000245946"/>
    </source>
</evidence>
<dbReference type="RefSeq" id="XP_025597867.1">
    <property type="nucleotide sequence ID" value="XM_025740239.1"/>
</dbReference>
<evidence type="ECO:0000259" key="6">
    <source>
        <dbReference type="SMART" id="SM00903"/>
    </source>
</evidence>
<dbReference type="EMBL" id="KZ819294">
    <property type="protein sequence ID" value="PWN97588.1"/>
    <property type="molecule type" value="Genomic_DNA"/>
</dbReference>
<feature type="domain" description="Flavin reductase like" evidence="6">
    <location>
        <begin position="81"/>
        <end position="239"/>
    </location>
</feature>
<feature type="compositionally biased region" description="Polar residues" evidence="5">
    <location>
        <begin position="285"/>
        <end position="296"/>
    </location>
</feature>
<proteinExistence type="inferred from homology"/>
<keyword evidence="8" id="KW-1185">Reference proteome</keyword>
<dbReference type="OrthoDB" id="298012at2759"/>
<dbReference type="Gene3D" id="2.30.110.10">
    <property type="entry name" value="Electron Transport, Fmn-binding Protein, Chain A"/>
    <property type="match status" value="1"/>
</dbReference>
<dbReference type="PANTHER" id="PTHR33798:SF5">
    <property type="entry name" value="FLAVIN REDUCTASE LIKE DOMAIN-CONTAINING PROTEIN"/>
    <property type="match status" value="1"/>
</dbReference>
<evidence type="ECO:0000256" key="4">
    <source>
        <dbReference type="ARBA" id="ARBA00038054"/>
    </source>
</evidence>
<feature type="region of interest" description="Disordered" evidence="5">
    <location>
        <begin position="260"/>
        <end position="296"/>
    </location>
</feature>
<dbReference type="GeneID" id="37267785"/>
<organism evidence="7 8">
    <name type="scientific">Tilletiopsis washingtonensis</name>
    <dbReference type="NCBI Taxonomy" id="58919"/>
    <lineage>
        <taxon>Eukaryota</taxon>
        <taxon>Fungi</taxon>
        <taxon>Dikarya</taxon>
        <taxon>Basidiomycota</taxon>
        <taxon>Ustilaginomycotina</taxon>
        <taxon>Exobasidiomycetes</taxon>
        <taxon>Entylomatales</taxon>
        <taxon>Entylomatales incertae sedis</taxon>
        <taxon>Tilletiopsis</taxon>
    </lineage>
</organism>
<evidence type="ECO:0000256" key="1">
    <source>
        <dbReference type="ARBA" id="ARBA00001917"/>
    </source>
</evidence>
<dbReference type="InterPro" id="IPR002563">
    <property type="entry name" value="Flavin_Rdtase-like_dom"/>
</dbReference>
<feature type="region of interest" description="Disordered" evidence="5">
    <location>
        <begin position="1"/>
        <end position="34"/>
    </location>
</feature>
<gene>
    <name evidence="7" type="ORF">FA09DRAFT_298276</name>
</gene>
<accession>A0A316Z9C5</accession>
<keyword evidence="3" id="KW-0288">FMN</keyword>
<reference evidence="7 8" key="1">
    <citation type="journal article" date="2018" name="Mol. Biol. Evol.">
        <title>Broad Genomic Sampling Reveals a Smut Pathogenic Ancestry of the Fungal Clade Ustilaginomycotina.</title>
        <authorList>
            <person name="Kijpornyongpan T."/>
            <person name="Mondo S.J."/>
            <person name="Barry K."/>
            <person name="Sandor L."/>
            <person name="Lee J."/>
            <person name="Lipzen A."/>
            <person name="Pangilinan J."/>
            <person name="LaButti K."/>
            <person name="Hainaut M."/>
            <person name="Henrissat B."/>
            <person name="Grigoriev I.V."/>
            <person name="Spatafora J.W."/>
            <person name="Aime M.C."/>
        </authorList>
    </citation>
    <scope>NUCLEOTIDE SEQUENCE [LARGE SCALE GENOMIC DNA]</scope>
    <source>
        <strain evidence="7 8">MCA 4186</strain>
    </source>
</reference>
<evidence type="ECO:0000256" key="3">
    <source>
        <dbReference type="ARBA" id="ARBA00022643"/>
    </source>
</evidence>
<keyword evidence="2" id="KW-0285">Flavoprotein</keyword>
<dbReference type="InterPro" id="IPR012349">
    <property type="entry name" value="Split_barrel_FMN-bd"/>
</dbReference>
<dbReference type="AlphaFoldDB" id="A0A316Z9C5"/>
<comment type="similarity">
    <text evidence="4">Belongs to the flavoredoxin family.</text>
</comment>
<dbReference type="Proteomes" id="UP000245946">
    <property type="component" value="Unassembled WGS sequence"/>
</dbReference>